<dbReference type="EMBL" id="BAAATE010000004">
    <property type="protein sequence ID" value="GAA2654068.1"/>
    <property type="molecule type" value="Genomic_DNA"/>
</dbReference>
<proteinExistence type="predicted"/>
<evidence type="ECO:0000256" key="1">
    <source>
        <dbReference type="ARBA" id="ARBA00022527"/>
    </source>
</evidence>
<keyword evidence="3" id="KW-0067">ATP-binding</keyword>
<reference evidence="4" key="1">
    <citation type="journal article" date="2019" name="Int. J. Syst. Evol. Microbiol.">
        <title>The Global Catalogue of Microorganisms (GCM) 10K type strain sequencing project: providing services to taxonomists for standard genome sequencing and annotation.</title>
        <authorList>
            <consortium name="The Broad Institute Genomics Platform"/>
            <consortium name="The Broad Institute Genome Sequencing Center for Infectious Disease"/>
            <person name="Wu L."/>
            <person name="Ma J."/>
        </authorList>
    </citation>
    <scope>NUCLEOTIDE SEQUENCE [LARGE SCALE GENOMIC DNA]</scope>
    <source>
        <strain evidence="4">JCM 6835</strain>
    </source>
</reference>
<keyword evidence="4" id="KW-1185">Reference proteome</keyword>
<accession>A0ABP6DYQ1</accession>
<dbReference type="Pfam" id="PF13581">
    <property type="entry name" value="HATPase_c_2"/>
    <property type="match status" value="1"/>
</dbReference>
<dbReference type="InterPro" id="IPR003594">
    <property type="entry name" value="HATPase_dom"/>
</dbReference>
<name>A0ABP6DYQ1_9ACTN</name>
<dbReference type="PANTHER" id="PTHR35526">
    <property type="entry name" value="ANTI-SIGMA-F FACTOR RSBW-RELATED"/>
    <property type="match status" value="1"/>
</dbReference>
<keyword evidence="3" id="KW-0547">Nucleotide-binding</keyword>
<evidence type="ECO:0000313" key="3">
    <source>
        <dbReference type="EMBL" id="GAA2654068.1"/>
    </source>
</evidence>
<keyword evidence="1" id="KW-0418">Kinase</keyword>
<sequence>MGQSHLVVAPSLPDIKGMAHRTEQRLAEELDSITAAREIAGRFLKDAGYGGAHDDVLLVVSELVTNALLHGSGEPLFRMSASATTVRVEVGDSAAKLPVPREPGPRDGWGLQVIQRVCSSWGASPHEGGKVVWCELVSSPAPATTKAGVELA</sequence>
<protein>
    <submittedName>
        <fullName evidence="3">ATP-binding protein</fullName>
    </submittedName>
</protein>
<dbReference type="Proteomes" id="UP001501666">
    <property type="component" value="Unassembled WGS sequence"/>
</dbReference>
<dbReference type="GO" id="GO:0005524">
    <property type="term" value="F:ATP binding"/>
    <property type="evidence" value="ECO:0007669"/>
    <property type="project" value="UniProtKB-KW"/>
</dbReference>
<keyword evidence="1" id="KW-0723">Serine/threonine-protein kinase</keyword>
<dbReference type="Gene3D" id="3.30.565.10">
    <property type="entry name" value="Histidine kinase-like ATPase, C-terminal domain"/>
    <property type="match status" value="1"/>
</dbReference>
<comment type="caution">
    <text evidence="3">The sequence shown here is derived from an EMBL/GenBank/DDBJ whole genome shotgun (WGS) entry which is preliminary data.</text>
</comment>
<feature type="domain" description="Histidine kinase/HSP90-like ATPase" evidence="2">
    <location>
        <begin position="28"/>
        <end position="133"/>
    </location>
</feature>
<dbReference type="InterPro" id="IPR036890">
    <property type="entry name" value="HATPase_C_sf"/>
</dbReference>
<dbReference type="SUPFAM" id="SSF55874">
    <property type="entry name" value="ATPase domain of HSP90 chaperone/DNA topoisomerase II/histidine kinase"/>
    <property type="match status" value="1"/>
</dbReference>
<evidence type="ECO:0000313" key="4">
    <source>
        <dbReference type="Proteomes" id="UP001501666"/>
    </source>
</evidence>
<dbReference type="CDD" id="cd16936">
    <property type="entry name" value="HATPase_RsbW-like"/>
    <property type="match status" value="1"/>
</dbReference>
<gene>
    <name evidence="3" type="ORF">GCM10010412_022670</name>
</gene>
<dbReference type="PANTHER" id="PTHR35526:SF3">
    <property type="entry name" value="ANTI-SIGMA-F FACTOR RSBW"/>
    <property type="match status" value="1"/>
</dbReference>
<evidence type="ECO:0000259" key="2">
    <source>
        <dbReference type="Pfam" id="PF13581"/>
    </source>
</evidence>
<dbReference type="InterPro" id="IPR050267">
    <property type="entry name" value="Anti-sigma-factor_SerPK"/>
</dbReference>
<organism evidence="3 4">
    <name type="scientific">Nonomuraea recticatena</name>
    <dbReference type="NCBI Taxonomy" id="46178"/>
    <lineage>
        <taxon>Bacteria</taxon>
        <taxon>Bacillati</taxon>
        <taxon>Actinomycetota</taxon>
        <taxon>Actinomycetes</taxon>
        <taxon>Streptosporangiales</taxon>
        <taxon>Streptosporangiaceae</taxon>
        <taxon>Nonomuraea</taxon>
    </lineage>
</organism>
<keyword evidence="1" id="KW-0808">Transferase</keyword>